<dbReference type="Proteomes" id="UP000242414">
    <property type="component" value="Unassembled WGS sequence"/>
</dbReference>
<feature type="non-terminal residue" evidence="1">
    <location>
        <position position="1"/>
    </location>
</feature>
<name>A0A1X0QPT9_RHIZD</name>
<reference evidence="1" key="1">
    <citation type="journal article" date="2016" name="Proc. Natl. Acad. Sci. U.S.A.">
        <title>Lipid metabolic changes in an early divergent fungus govern the establishment of a mutualistic symbiosis with endobacteria.</title>
        <authorList>
            <person name="Lastovetsky O.A."/>
            <person name="Gaspar M.L."/>
            <person name="Mondo S.J."/>
            <person name="LaButti K.M."/>
            <person name="Sandor L."/>
            <person name="Grigoriev I.V."/>
            <person name="Henry S.A."/>
            <person name="Pawlowska T.E."/>
        </authorList>
    </citation>
    <scope>NUCLEOTIDE SEQUENCE [LARGE SCALE GENOMIC DNA]</scope>
    <source>
        <strain evidence="1">ATCC 52814</strain>
    </source>
</reference>
<dbReference type="VEuPathDB" id="FungiDB:BCV72DRAFT_216621"/>
<dbReference type="AlphaFoldDB" id="A0A1X0QPT9"/>
<dbReference type="OrthoDB" id="10279449at2759"/>
<proteinExistence type="predicted"/>
<gene>
    <name evidence="1" type="ORF">BCV72DRAFT_216621</name>
</gene>
<organism evidence="1">
    <name type="scientific">Rhizopus microsporus var. microsporus</name>
    <dbReference type="NCBI Taxonomy" id="86635"/>
    <lineage>
        <taxon>Eukaryota</taxon>
        <taxon>Fungi</taxon>
        <taxon>Fungi incertae sedis</taxon>
        <taxon>Mucoromycota</taxon>
        <taxon>Mucoromycotina</taxon>
        <taxon>Mucoromycetes</taxon>
        <taxon>Mucorales</taxon>
        <taxon>Mucorineae</taxon>
        <taxon>Rhizopodaceae</taxon>
        <taxon>Rhizopus</taxon>
    </lineage>
</organism>
<evidence type="ECO:0000313" key="1">
    <source>
        <dbReference type="EMBL" id="ORE01769.1"/>
    </source>
</evidence>
<dbReference type="EMBL" id="KV922099">
    <property type="protein sequence ID" value="ORE01769.1"/>
    <property type="molecule type" value="Genomic_DNA"/>
</dbReference>
<protein>
    <submittedName>
        <fullName evidence="1">Uncharacterized protein</fullName>
    </submittedName>
</protein>
<accession>A0A1X0QPT9</accession>
<sequence>FPKISFATLSLPRKHDGVGALDPHVQQMTLQWRWLLSLLANRFHTTQSLRCLPYLERIPAGISGYPSSHLWPVLFPSL</sequence>